<keyword evidence="13" id="KW-1185">Reference proteome</keyword>
<keyword evidence="8" id="KW-0594">Phospholipid biosynthesis</keyword>
<evidence type="ECO:0000256" key="9">
    <source>
        <dbReference type="ARBA" id="ARBA00023264"/>
    </source>
</evidence>
<evidence type="ECO:0000256" key="11">
    <source>
        <dbReference type="SAM" id="MobiDB-lite"/>
    </source>
</evidence>
<dbReference type="PANTHER" id="PTHR14269">
    <property type="entry name" value="CDP-DIACYLGLYCEROL--GLYCEROL-3-PHOSPHATE 3-PHOSPHATIDYLTRANSFERASE-RELATED"/>
    <property type="match status" value="1"/>
</dbReference>
<dbReference type="RefSeq" id="XP_001728824.1">
    <property type="nucleotide sequence ID" value="XM_001728772.1"/>
</dbReference>
<evidence type="ECO:0000256" key="10">
    <source>
        <dbReference type="RuleBase" id="RU003750"/>
    </source>
</evidence>
<dbReference type="GeneID" id="5853130"/>
<accession>A8QCB8</accession>
<comment type="caution">
    <text evidence="12">The sequence shown here is derived from an EMBL/GenBank/DDBJ whole genome shotgun (WGS) entry which is preliminary data.</text>
</comment>
<evidence type="ECO:0000256" key="3">
    <source>
        <dbReference type="ARBA" id="ARBA00022679"/>
    </source>
</evidence>
<gene>
    <name evidence="12" type="ORF">MGL_3991</name>
</gene>
<dbReference type="OMA" id="RIAMSPY"/>
<evidence type="ECO:0000256" key="1">
    <source>
        <dbReference type="ARBA" id="ARBA00004141"/>
    </source>
</evidence>
<evidence type="ECO:0000256" key="2">
    <source>
        <dbReference type="ARBA" id="ARBA00022516"/>
    </source>
</evidence>
<dbReference type="InterPro" id="IPR000462">
    <property type="entry name" value="CDP-OH_P_trans"/>
</dbReference>
<keyword evidence="4" id="KW-0812">Transmembrane</keyword>
<dbReference type="OrthoDB" id="10020554at2759"/>
<evidence type="ECO:0000256" key="6">
    <source>
        <dbReference type="ARBA" id="ARBA00023098"/>
    </source>
</evidence>
<dbReference type="InParanoid" id="A8QCB8"/>
<organism evidence="12 13">
    <name type="scientific">Malassezia globosa (strain ATCC MYA-4612 / CBS 7966)</name>
    <name type="common">Dandruff-associated fungus</name>
    <dbReference type="NCBI Taxonomy" id="425265"/>
    <lineage>
        <taxon>Eukaryota</taxon>
        <taxon>Fungi</taxon>
        <taxon>Dikarya</taxon>
        <taxon>Basidiomycota</taxon>
        <taxon>Ustilaginomycotina</taxon>
        <taxon>Malasseziomycetes</taxon>
        <taxon>Malasseziales</taxon>
        <taxon>Malasseziaceae</taxon>
        <taxon>Malassezia</taxon>
    </lineage>
</organism>
<dbReference type="VEuPathDB" id="FungiDB:MGL_3991"/>
<evidence type="ECO:0008006" key="14">
    <source>
        <dbReference type="Google" id="ProtNLM"/>
    </source>
</evidence>
<dbReference type="InterPro" id="IPR043130">
    <property type="entry name" value="CDP-OH_PTrfase_TM_dom"/>
</dbReference>
<dbReference type="GO" id="GO:0016020">
    <property type="term" value="C:membrane"/>
    <property type="evidence" value="ECO:0007669"/>
    <property type="project" value="UniProtKB-SubCell"/>
</dbReference>
<dbReference type="STRING" id="425265.A8QCB8"/>
<evidence type="ECO:0000313" key="13">
    <source>
        <dbReference type="Proteomes" id="UP000008837"/>
    </source>
</evidence>
<dbReference type="PROSITE" id="PS00379">
    <property type="entry name" value="CDP_ALCOHOL_P_TRANSF"/>
    <property type="match status" value="1"/>
</dbReference>
<dbReference type="KEGG" id="mgl:MGL_3991"/>
<dbReference type="Proteomes" id="UP000008837">
    <property type="component" value="Unassembled WGS sequence"/>
</dbReference>
<comment type="similarity">
    <text evidence="10">Belongs to the CDP-alcohol phosphatidyltransferase class-I family.</text>
</comment>
<evidence type="ECO:0000256" key="4">
    <source>
        <dbReference type="ARBA" id="ARBA00022692"/>
    </source>
</evidence>
<comment type="subcellular location">
    <subcellularLocation>
        <location evidence="1">Membrane</location>
        <topology evidence="1">Multi-pass membrane protein</topology>
    </subcellularLocation>
</comment>
<dbReference type="GO" id="GO:0032049">
    <property type="term" value="P:cardiolipin biosynthetic process"/>
    <property type="evidence" value="ECO:0007669"/>
    <property type="project" value="TreeGrafter"/>
</dbReference>
<protein>
    <recommendedName>
        <fullName evidence="14">CDP-diacylglycerol--glycerol-3-phosphate 3-phosphatidyltransferase</fullName>
    </recommendedName>
</protein>
<dbReference type="AlphaFoldDB" id="A8QCB8"/>
<keyword evidence="3 10" id="KW-0808">Transferase</keyword>
<dbReference type="EMBL" id="AAYY01000018">
    <property type="protein sequence ID" value="EDP41610.1"/>
    <property type="molecule type" value="Genomic_DNA"/>
</dbReference>
<dbReference type="InterPro" id="IPR050324">
    <property type="entry name" value="CDP-alcohol_PTase-I"/>
</dbReference>
<keyword evidence="6" id="KW-0443">Lipid metabolism</keyword>
<dbReference type="Gene3D" id="1.20.120.1760">
    <property type="match status" value="1"/>
</dbReference>
<dbReference type="InterPro" id="IPR048254">
    <property type="entry name" value="CDP_ALCOHOL_P_TRANSF_CS"/>
</dbReference>
<evidence type="ECO:0000256" key="7">
    <source>
        <dbReference type="ARBA" id="ARBA00023136"/>
    </source>
</evidence>
<feature type="compositionally biased region" description="Polar residues" evidence="11">
    <location>
        <begin position="53"/>
        <end position="65"/>
    </location>
</feature>
<reference evidence="12 13" key="1">
    <citation type="journal article" date="2007" name="Proc. Natl. Acad. Sci. U.S.A.">
        <title>Dandruff-associated Malassezia genomes reveal convergent and divergent virulence traits shared with plant and human fungal pathogens.</title>
        <authorList>
            <person name="Xu J."/>
            <person name="Saunders C.W."/>
            <person name="Hu P."/>
            <person name="Grant R.A."/>
            <person name="Boekhout T."/>
            <person name="Kuramae E.E."/>
            <person name="Kronstad J.W."/>
            <person name="Deangelis Y.M."/>
            <person name="Reeder N.L."/>
            <person name="Johnstone K.R."/>
            <person name="Leland M."/>
            <person name="Fieno A.M."/>
            <person name="Begley W.M."/>
            <person name="Sun Y."/>
            <person name="Lacey M.P."/>
            <person name="Chaudhary T."/>
            <person name="Keough T."/>
            <person name="Chu L."/>
            <person name="Sears R."/>
            <person name="Yuan B."/>
            <person name="Dawson T.L.Jr."/>
        </authorList>
    </citation>
    <scope>NUCLEOTIDE SEQUENCE [LARGE SCALE GENOMIC DNA]</scope>
    <source>
        <strain evidence="13">ATCC MYA-4612 / CBS 7966</strain>
    </source>
</reference>
<dbReference type="Pfam" id="PF01066">
    <property type="entry name" value="CDP-OH_P_transf"/>
    <property type="match status" value="1"/>
</dbReference>
<keyword evidence="9" id="KW-1208">Phospholipid metabolism</keyword>
<keyword evidence="7" id="KW-0472">Membrane</keyword>
<dbReference type="GO" id="GO:0043337">
    <property type="term" value="F:cardiolipin synthase (CMP-forming)"/>
    <property type="evidence" value="ECO:0007669"/>
    <property type="project" value="TreeGrafter"/>
</dbReference>
<evidence type="ECO:0000256" key="5">
    <source>
        <dbReference type="ARBA" id="ARBA00022989"/>
    </source>
</evidence>
<keyword evidence="5" id="KW-1133">Transmembrane helix</keyword>
<proteinExistence type="inferred from homology"/>
<name>A8QCB8_MALGO</name>
<evidence type="ECO:0000256" key="8">
    <source>
        <dbReference type="ARBA" id="ARBA00023209"/>
    </source>
</evidence>
<dbReference type="GO" id="GO:0005739">
    <property type="term" value="C:mitochondrion"/>
    <property type="evidence" value="ECO:0007669"/>
    <property type="project" value="TreeGrafter"/>
</dbReference>
<evidence type="ECO:0000313" key="12">
    <source>
        <dbReference type="EMBL" id="EDP41610.1"/>
    </source>
</evidence>
<dbReference type="PANTHER" id="PTHR14269:SF60">
    <property type="entry name" value="CARDIOLIPIN SYNTHASE (CMP-FORMING)"/>
    <property type="match status" value="1"/>
</dbReference>
<sequence length="315" mass="34549">MSRLGLQGLQRFTRCMPVAFHRTHMHKYMERPLWPAFRNGIRFGARTLATSCPTRVQTRTETSRSAMPKLPVQTVEKSATSSMPSPPPGSPLTSSTSPRSPPAAGPPHVTLSEDILTIPNILTLTRMSLCPILGWAVATHQAPLTLALLGVAGCTDLLDGWIARRYQSQTVFGSIADPAADKMLMATMVISLAIGGGMHWSLAAIILGRDVFLVALAFIMRYRSLSPPRTLARYFNPRLPSAHVTPTQLSKFNTFLQLVLVGVLTLFPLLPESVQTHPHTTRTVSVLEYVVAGTTLWTGVDYATSRRSVRFLHVK</sequence>
<keyword evidence="2" id="KW-0444">Lipid biosynthesis</keyword>
<feature type="region of interest" description="Disordered" evidence="11">
    <location>
        <begin position="53"/>
        <end position="109"/>
    </location>
</feature>